<feature type="transmembrane region" description="Helical" evidence="1">
    <location>
        <begin position="12"/>
        <end position="36"/>
    </location>
</feature>
<dbReference type="PATRIC" id="fig|1461584.3.peg.2272"/>
<keyword evidence="1" id="KW-0812">Transmembrane</keyword>
<accession>A0A078MRN8</accession>
<keyword evidence="1" id="KW-1133">Transmembrane helix</keyword>
<proteinExistence type="predicted"/>
<evidence type="ECO:0000313" key="2">
    <source>
        <dbReference type="EMBL" id="CEA08935.1"/>
    </source>
</evidence>
<protein>
    <recommendedName>
        <fullName evidence="3">DUF3188 domain-containing protein</fullName>
    </recommendedName>
</protein>
<dbReference type="EMBL" id="LN483071">
    <property type="protein sequence ID" value="CEA08935.1"/>
    <property type="molecule type" value="Genomic_DNA"/>
</dbReference>
<reference evidence="2" key="1">
    <citation type="submission" date="2014-07" db="EMBL/GenBank/DDBJ databases">
        <authorList>
            <person name="Urmite Genomes Urmite Genomes"/>
        </authorList>
    </citation>
    <scope>NUCLEOTIDE SEQUENCE</scope>
    <source>
        <strain evidence="2">11W110_air</strain>
    </source>
</reference>
<organism evidence="2">
    <name type="scientific">Arthrobacter saudimassiliensis</name>
    <dbReference type="NCBI Taxonomy" id="1461584"/>
    <lineage>
        <taxon>Bacteria</taxon>
        <taxon>Bacillati</taxon>
        <taxon>Actinomycetota</taxon>
        <taxon>Actinomycetes</taxon>
        <taxon>Micrococcales</taxon>
        <taxon>Micrococcaceae</taxon>
        <taxon>Arthrobacter</taxon>
    </lineage>
</organism>
<evidence type="ECO:0000256" key="1">
    <source>
        <dbReference type="SAM" id="Phobius"/>
    </source>
</evidence>
<evidence type="ECO:0008006" key="3">
    <source>
        <dbReference type="Google" id="ProtNLM"/>
    </source>
</evidence>
<name>A0A078MRN8_9MICC</name>
<dbReference type="AlphaFoldDB" id="A0A078MRN8"/>
<keyword evidence="1" id="KW-0472">Membrane</keyword>
<sequence length="85" mass="8926">MLNTPWEAGSPLYRKIVIAALILSGVGVLLVVLGAFTGSQALMYTALPFIVLGMAAHLGGLAVRARDARRRVGALTKDAPKKGRP</sequence>
<feature type="transmembrane region" description="Helical" evidence="1">
    <location>
        <begin position="42"/>
        <end position="63"/>
    </location>
</feature>
<gene>
    <name evidence="2" type="ORF">BN1051_02295</name>
</gene>